<dbReference type="AlphaFoldDB" id="A0A392RPH8"/>
<evidence type="ECO:0000313" key="2">
    <source>
        <dbReference type="Proteomes" id="UP000265520"/>
    </source>
</evidence>
<evidence type="ECO:0000313" key="1">
    <source>
        <dbReference type="EMBL" id="MCI38219.1"/>
    </source>
</evidence>
<name>A0A392RPH8_9FABA</name>
<dbReference type="Proteomes" id="UP000265520">
    <property type="component" value="Unassembled WGS sequence"/>
</dbReference>
<comment type="caution">
    <text evidence="1">The sequence shown here is derived from an EMBL/GenBank/DDBJ whole genome shotgun (WGS) entry which is preliminary data.</text>
</comment>
<dbReference type="EMBL" id="LXQA010253300">
    <property type="protein sequence ID" value="MCI38219.1"/>
    <property type="molecule type" value="Genomic_DNA"/>
</dbReference>
<organism evidence="1 2">
    <name type="scientific">Trifolium medium</name>
    <dbReference type="NCBI Taxonomy" id="97028"/>
    <lineage>
        <taxon>Eukaryota</taxon>
        <taxon>Viridiplantae</taxon>
        <taxon>Streptophyta</taxon>
        <taxon>Embryophyta</taxon>
        <taxon>Tracheophyta</taxon>
        <taxon>Spermatophyta</taxon>
        <taxon>Magnoliopsida</taxon>
        <taxon>eudicotyledons</taxon>
        <taxon>Gunneridae</taxon>
        <taxon>Pentapetalae</taxon>
        <taxon>rosids</taxon>
        <taxon>fabids</taxon>
        <taxon>Fabales</taxon>
        <taxon>Fabaceae</taxon>
        <taxon>Papilionoideae</taxon>
        <taxon>50 kb inversion clade</taxon>
        <taxon>NPAAA clade</taxon>
        <taxon>Hologalegina</taxon>
        <taxon>IRL clade</taxon>
        <taxon>Trifolieae</taxon>
        <taxon>Trifolium</taxon>
    </lineage>
</organism>
<reference evidence="1 2" key="1">
    <citation type="journal article" date="2018" name="Front. Plant Sci.">
        <title>Red Clover (Trifolium pratense) and Zigzag Clover (T. medium) - A Picture of Genomic Similarities and Differences.</title>
        <authorList>
            <person name="Dluhosova J."/>
            <person name="Istvanek J."/>
            <person name="Nedelnik J."/>
            <person name="Repkova J."/>
        </authorList>
    </citation>
    <scope>NUCLEOTIDE SEQUENCE [LARGE SCALE GENOMIC DNA]</scope>
    <source>
        <strain evidence="2">cv. 10/8</strain>
        <tissue evidence="1">Leaf</tissue>
    </source>
</reference>
<accession>A0A392RPH8</accession>
<protein>
    <submittedName>
        <fullName evidence="1">Nuclease domain-containing protein</fullName>
    </submittedName>
</protein>
<proteinExistence type="predicted"/>
<keyword evidence="2" id="KW-1185">Reference proteome</keyword>
<sequence>MATTAAGNSAWYKAKVKVVPSGDCIVVVSVAANARPGVLPEKSITLSSLIAPRLVNLLI</sequence>